<dbReference type="GO" id="GO:0042302">
    <property type="term" value="F:structural constituent of cuticle"/>
    <property type="evidence" value="ECO:0007669"/>
    <property type="project" value="InterPro"/>
</dbReference>
<dbReference type="AlphaFoldDB" id="A0A183G3G9"/>
<dbReference type="Pfam" id="PF01484">
    <property type="entry name" value="Col_cuticle_N"/>
    <property type="match status" value="1"/>
</dbReference>
<dbReference type="InterPro" id="IPR002486">
    <property type="entry name" value="Col_cuticle_N"/>
</dbReference>
<keyword evidence="1" id="KW-0677">Repeat</keyword>
<sequence length="76" mass="8299">MWKNFGLVSSSLALLTIAAFVAIGTIVSELNNLHSQIMDGMKDFRVGALHIIVKGLAFQDFQRTRVIPASGCMDEC</sequence>
<evidence type="ECO:0000313" key="5">
    <source>
        <dbReference type="WBParaSite" id="HPBE_0001594801-mRNA-1"/>
    </source>
</evidence>
<organism evidence="4 5">
    <name type="scientific">Heligmosomoides polygyrus</name>
    <name type="common">Parasitic roundworm</name>
    <dbReference type="NCBI Taxonomy" id="6339"/>
    <lineage>
        <taxon>Eukaryota</taxon>
        <taxon>Metazoa</taxon>
        <taxon>Ecdysozoa</taxon>
        <taxon>Nematoda</taxon>
        <taxon>Chromadorea</taxon>
        <taxon>Rhabditida</taxon>
        <taxon>Rhabditina</taxon>
        <taxon>Rhabditomorpha</taxon>
        <taxon>Strongyloidea</taxon>
        <taxon>Heligmosomidae</taxon>
        <taxon>Heligmosomoides</taxon>
    </lineage>
</organism>
<evidence type="ECO:0000313" key="4">
    <source>
        <dbReference type="Proteomes" id="UP000050761"/>
    </source>
</evidence>
<evidence type="ECO:0000313" key="3">
    <source>
        <dbReference type="EMBL" id="VDP04420.1"/>
    </source>
</evidence>
<accession>A0A3P8AK77</accession>
<dbReference type="Proteomes" id="UP000050761">
    <property type="component" value="Unassembled WGS sequence"/>
</dbReference>
<protein>
    <submittedName>
        <fullName evidence="5">Col_cuticle_N domain-containing protein</fullName>
    </submittedName>
</protein>
<dbReference type="EMBL" id="UZAH01029131">
    <property type="protein sequence ID" value="VDP04420.1"/>
    <property type="molecule type" value="Genomic_DNA"/>
</dbReference>
<keyword evidence="4" id="KW-1185">Reference proteome</keyword>
<evidence type="ECO:0000256" key="1">
    <source>
        <dbReference type="ARBA" id="ARBA00022737"/>
    </source>
</evidence>
<gene>
    <name evidence="3" type="ORF">HPBE_LOCUS15947</name>
</gene>
<reference evidence="3 4" key="1">
    <citation type="submission" date="2018-11" db="EMBL/GenBank/DDBJ databases">
        <authorList>
            <consortium name="Pathogen Informatics"/>
        </authorList>
    </citation>
    <scope>NUCLEOTIDE SEQUENCE [LARGE SCALE GENOMIC DNA]</scope>
</reference>
<accession>A0A183G3G9</accession>
<reference evidence="5" key="2">
    <citation type="submission" date="2019-09" db="UniProtKB">
        <authorList>
            <consortium name="WormBaseParasite"/>
        </authorList>
    </citation>
    <scope>IDENTIFICATION</scope>
</reference>
<dbReference type="WBParaSite" id="HPBE_0001594801-mRNA-1">
    <property type="protein sequence ID" value="HPBE_0001594801-mRNA-1"/>
    <property type="gene ID" value="HPBE_0001594801"/>
</dbReference>
<feature type="domain" description="Nematode cuticle collagen N-terminal" evidence="2">
    <location>
        <begin position="11"/>
        <end position="46"/>
    </location>
</feature>
<evidence type="ECO:0000259" key="2">
    <source>
        <dbReference type="Pfam" id="PF01484"/>
    </source>
</evidence>
<name>A0A183G3G9_HELPZ</name>
<proteinExistence type="predicted"/>